<feature type="compositionally biased region" description="Polar residues" evidence="10">
    <location>
        <begin position="1963"/>
        <end position="1975"/>
    </location>
</feature>
<dbReference type="InterPro" id="IPR002919">
    <property type="entry name" value="TIL_dom"/>
</dbReference>
<feature type="compositionally biased region" description="Polar residues" evidence="10">
    <location>
        <begin position="1838"/>
        <end position="1857"/>
    </location>
</feature>
<dbReference type="Bgee" id="ENSMODG00000020501">
    <property type="expression patterns" value="Expressed in lung and 6 other cell types or tissues"/>
</dbReference>
<dbReference type="InterPro" id="IPR006207">
    <property type="entry name" value="Cys_knot_C"/>
</dbReference>
<feature type="compositionally biased region" description="Low complexity" evidence="10">
    <location>
        <begin position="1637"/>
        <end position="1675"/>
    </location>
</feature>
<dbReference type="CDD" id="cd19941">
    <property type="entry name" value="TIL"/>
    <property type="match status" value="3"/>
</dbReference>
<dbReference type="FunCoup" id="A0A5F8GTX5">
    <property type="interactions" value="68"/>
</dbReference>
<keyword evidence="4" id="KW-0677">Repeat</keyword>
<comment type="subcellular location">
    <subcellularLocation>
        <location evidence="1">Secreted</location>
    </subcellularLocation>
</comment>
<reference evidence="14" key="3">
    <citation type="submission" date="2025-09" db="UniProtKB">
        <authorList>
            <consortium name="Ensembl"/>
        </authorList>
    </citation>
    <scope>IDENTIFICATION</scope>
</reference>
<keyword evidence="3" id="KW-0732">Signal</keyword>
<reference evidence="14" key="2">
    <citation type="submission" date="2025-08" db="UniProtKB">
        <authorList>
            <consortium name="Ensembl"/>
        </authorList>
    </citation>
    <scope>IDENTIFICATION</scope>
</reference>
<evidence type="ECO:0000256" key="6">
    <source>
        <dbReference type="ARBA" id="ARBA00023157"/>
    </source>
</evidence>
<keyword evidence="2" id="KW-0964">Secreted</keyword>
<evidence type="ECO:0000256" key="4">
    <source>
        <dbReference type="ARBA" id="ARBA00022737"/>
    </source>
</evidence>
<dbReference type="GO" id="GO:0005615">
    <property type="term" value="C:extracellular space"/>
    <property type="evidence" value="ECO:0000318"/>
    <property type="project" value="GO_Central"/>
</dbReference>
<feature type="compositionally biased region" description="Low complexity" evidence="10">
    <location>
        <begin position="1976"/>
        <end position="1994"/>
    </location>
</feature>
<dbReference type="PANTHER" id="PTHR11339:SF408">
    <property type="entry name" value="MUCIN-5B"/>
    <property type="match status" value="1"/>
</dbReference>
<feature type="domain" description="VWFD" evidence="13">
    <location>
        <begin position="858"/>
        <end position="1029"/>
    </location>
</feature>
<reference evidence="14" key="1">
    <citation type="journal article" date="2007" name="Nature">
        <title>Genome of the marsupial Monodelphis domestica reveals innovation in non-coding sequences.</title>
        <authorList>
            <person name="Mikkelsen T.S."/>
            <person name="Wakefield M.J."/>
            <person name="Aken B."/>
            <person name="Amemiya C.T."/>
            <person name="Chang J.L."/>
            <person name="Duke S."/>
            <person name="Garber M."/>
            <person name="Gentles A.J."/>
            <person name="Goodstadt L."/>
            <person name="Heger A."/>
            <person name="Jurka J."/>
            <person name="Kamal M."/>
            <person name="Mauceli E."/>
            <person name="Searle S.M."/>
            <person name="Sharpe T."/>
            <person name="Baker M.L."/>
            <person name="Batzer M.A."/>
            <person name="Benos P.V."/>
            <person name="Belov K."/>
            <person name="Clamp M."/>
            <person name="Cook A."/>
            <person name="Cuff J."/>
            <person name="Das R."/>
            <person name="Davidow L."/>
            <person name="Deakin J.E."/>
            <person name="Fazzari M.J."/>
            <person name="Glass J.L."/>
            <person name="Grabherr M."/>
            <person name="Greally J.M."/>
            <person name="Gu W."/>
            <person name="Hore T.A."/>
            <person name="Huttley G.A."/>
            <person name="Kleber M."/>
            <person name="Jirtle R.L."/>
            <person name="Koina E."/>
            <person name="Lee J.T."/>
            <person name="Mahony S."/>
            <person name="Marra M.A."/>
            <person name="Miller R.D."/>
            <person name="Nicholls R.D."/>
            <person name="Oda M."/>
            <person name="Papenfuss A.T."/>
            <person name="Parra Z.E."/>
            <person name="Pollock D.D."/>
            <person name="Ray D.A."/>
            <person name="Schein J.E."/>
            <person name="Speed T.P."/>
            <person name="Thompson K."/>
            <person name="VandeBerg J.L."/>
            <person name="Wade C.M."/>
            <person name="Walker J.A."/>
            <person name="Waters P.D."/>
            <person name="Webber C."/>
            <person name="Weidman J.R."/>
            <person name="Xie X."/>
            <person name="Zody M.C."/>
            <person name="Baldwin J."/>
            <person name="Abdouelleil A."/>
            <person name="Abdulkadir J."/>
            <person name="Abebe A."/>
            <person name="Abera B."/>
            <person name="Abreu J."/>
            <person name="Acer S.C."/>
            <person name="Aftuck L."/>
            <person name="Alexander A."/>
            <person name="An P."/>
            <person name="Anderson E."/>
            <person name="Anderson S."/>
            <person name="Arachi H."/>
            <person name="Azer M."/>
            <person name="Bachantsang P."/>
            <person name="Barry A."/>
            <person name="Bayul T."/>
            <person name="Berlin A."/>
            <person name="Bessette D."/>
            <person name="Bloom T."/>
            <person name="Bloom T."/>
            <person name="Boguslavskiy L."/>
            <person name="Bonnet C."/>
            <person name="Boukhgalter B."/>
            <person name="Bourzgui I."/>
            <person name="Brown A."/>
            <person name="Cahill P."/>
            <person name="Channer S."/>
            <person name="Cheshatsang Y."/>
            <person name="Chuda L."/>
            <person name="Citroen M."/>
            <person name="Collymore A."/>
            <person name="Cooke P."/>
            <person name="Costello M."/>
            <person name="D'Aco K."/>
            <person name="Daza R."/>
            <person name="De Haan G."/>
            <person name="DeGray S."/>
            <person name="DeMaso C."/>
            <person name="Dhargay N."/>
            <person name="Dooley K."/>
            <person name="Dooley E."/>
            <person name="Doricent M."/>
            <person name="Dorje P."/>
            <person name="Dorjee K."/>
            <person name="Dupes A."/>
            <person name="Elong R."/>
            <person name="Falk J."/>
            <person name="Farina A."/>
            <person name="Faro S."/>
            <person name="Ferguson D."/>
            <person name="Fisher S."/>
            <person name="Foley C.D."/>
            <person name="Franke A."/>
            <person name="Friedrich D."/>
            <person name="Gadbois L."/>
            <person name="Gearin G."/>
            <person name="Gearin C.R."/>
            <person name="Giannoukos G."/>
            <person name="Goode T."/>
            <person name="Graham J."/>
            <person name="Grandbois E."/>
            <person name="Grewal S."/>
            <person name="Gyaltsen K."/>
            <person name="Hafez N."/>
            <person name="Hagos B."/>
            <person name="Hall J."/>
            <person name="Henson C."/>
            <person name="Hollinger A."/>
            <person name="Honan T."/>
            <person name="Huard M.D."/>
            <person name="Hughes L."/>
            <person name="Hurhula B."/>
            <person name="Husby M.E."/>
            <person name="Kamat A."/>
            <person name="Kanga B."/>
            <person name="Kashin S."/>
            <person name="Khazanovich D."/>
            <person name="Kisner P."/>
            <person name="Lance K."/>
            <person name="Lara M."/>
            <person name="Lee W."/>
            <person name="Lennon N."/>
            <person name="Letendre F."/>
            <person name="LeVine R."/>
            <person name="Lipovsky A."/>
            <person name="Liu X."/>
            <person name="Liu J."/>
            <person name="Liu S."/>
            <person name="Lokyitsang T."/>
            <person name="Lokyitsang Y."/>
            <person name="Lubonja R."/>
            <person name="Lui A."/>
            <person name="MacDonald P."/>
            <person name="Magnisalis V."/>
            <person name="Maru K."/>
            <person name="Matthews C."/>
            <person name="McCusker W."/>
            <person name="McDonough S."/>
            <person name="Mehta T."/>
            <person name="Meldrim J."/>
            <person name="Meneus L."/>
            <person name="Mihai O."/>
            <person name="Mihalev A."/>
            <person name="Mihova T."/>
            <person name="Mittelman R."/>
            <person name="Mlenga V."/>
            <person name="Montmayeur A."/>
            <person name="Mulrain L."/>
            <person name="Navidi A."/>
            <person name="Naylor J."/>
            <person name="Negash T."/>
            <person name="Nguyen T."/>
            <person name="Nguyen N."/>
            <person name="Nicol R."/>
            <person name="Norbu C."/>
            <person name="Norbu N."/>
            <person name="Novod N."/>
            <person name="O'Neill B."/>
            <person name="Osman S."/>
            <person name="Markiewicz E."/>
            <person name="Oyono O.L."/>
            <person name="Patti C."/>
            <person name="Phunkhang P."/>
            <person name="Pierre F."/>
            <person name="Priest M."/>
            <person name="Raghuraman S."/>
            <person name="Rege F."/>
            <person name="Reyes R."/>
            <person name="Rise C."/>
            <person name="Rogov P."/>
            <person name="Ross K."/>
            <person name="Ryan E."/>
            <person name="Settipalli S."/>
            <person name="Shea T."/>
            <person name="Sherpa N."/>
            <person name="Shi L."/>
            <person name="Shih D."/>
            <person name="Sparrow T."/>
            <person name="Spaulding J."/>
            <person name="Stalker J."/>
            <person name="Stange-Thomann N."/>
            <person name="Stavropoulos S."/>
            <person name="Stone C."/>
            <person name="Strader C."/>
            <person name="Tesfaye S."/>
            <person name="Thomson T."/>
            <person name="Thoulutsang Y."/>
            <person name="Thoulutsang D."/>
            <person name="Topham K."/>
            <person name="Topping I."/>
            <person name="Tsamla T."/>
            <person name="Vassiliev H."/>
            <person name="Vo A."/>
            <person name="Wangchuk T."/>
            <person name="Wangdi T."/>
            <person name="Weiand M."/>
            <person name="Wilkinson J."/>
            <person name="Wilson A."/>
            <person name="Yadav S."/>
            <person name="Young G."/>
            <person name="Yu Q."/>
            <person name="Zembek L."/>
            <person name="Zhong D."/>
            <person name="Zimmer A."/>
            <person name="Zwirko Z."/>
            <person name="Jaffe D.B."/>
            <person name="Alvarez P."/>
            <person name="Brockman W."/>
            <person name="Butler J."/>
            <person name="Chin C."/>
            <person name="Gnerre S."/>
            <person name="MacCallum I."/>
            <person name="Graves J.A."/>
            <person name="Ponting C.P."/>
            <person name="Breen M."/>
            <person name="Samollow P.B."/>
            <person name="Lander E.S."/>
            <person name="Lindblad-Toh K."/>
        </authorList>
    </citation>
    <scope>NUCLEOTIDE SEQUENCE [LARGE SCALE GENOMIC DNA]</scope>
</reference>
<dbReference type="PANTHER" id="PTHR11339">
    <property type="entry name" value="EXTRACELLULAR MATRIX GLYCOPROTEIN RELATED"/>
    <property type="match status" value="1"/>
</dbReference>
<proteinExistence type="predicted"/>
<dbReference type="PROSITE" id="PS01225">
    <property type="entry name" value="CTCK_2"/>
    <property type="match status" value="1"/>
</dbReference>
<dbReference type="PROSITE" id="PS01185">
    <property type="entry name" value="CTCK_1"/>
    <property type="match status" value="1"/>
</dbReference>
<evidence type="ECO:0000256" key="7">
    <source>
        <dbReference type="ARBA" id="ARBA00023180"/>
    </source>
</evidence>
<dbReference type="Gene3D" id="2.10.25.10">
    <property type="entry name" value="Laminin"/>
    <property type="match status" value="3"/>
</dbReference>
<dbReference type="SMART" id="SM00041">
    <property type="entry name" value="CT"/>
    <property type="match status" value="1"/>
</dbReference>
<feature type="region of interest" description="Disordered" evidence="10">
    <location>
        <begin position="2114"/>
        <end position="2243"/>
    </location>
</feature>
<comment type="caution">
    <text evidence="9">Lacks conserved residue(s) required for the propagation of feature annotation.</text>
</comment>
<feature type="region of interest" description="Disordered" evidence="10">
    <location>
        <begin position="1634"/>
        <end position="1694"/>
    </location>
</feature>
<dbReference type="FunFam" id="2.10.25.10:FF:000153">
    <property type="entry name" value="MUC5B isoform 1"/>
    <property type="match status" value="1"/>
</dbReference>
<evidence type="ECO:0000259" key="11">
    <source>
        <dbReference type="PROSITE" id="PS01225"/>
    </source>
</evidence>
<feature type="compositionally biased region" description="Low complexity" evidence="10">
    <location>
        <begin position="1574"/>
        <end position="1591"/>
    </location>
</feature>
<dbReference type="Gene3D" id="2.10.70.10">
    <property type="entry name" value="Complement Module, domain 1"/>
    <property type="match status" value="1"/>
</dbReference>
<dbReference type="PROSITE" id="PS50184">
    <property type="entry name" value="VWFC_2"/>
    <property type="match status" value="1"/>
</dbReference>
<dbReference type="GeneTree" id="ENSGT00940000162219"/>
<dbReference type="GO" id="GO:0031012">
    <property type="term" value="C:extracellular matrix"/>
    <property type="evidence" value="ECO:0000318"/>
    <property type="project" value="GO_Central"/>
</dbReference>
<evidence type="ECO:0008006" key="16">
    <source>
        <dbReference type="Google" id="ProtNLM"/>
    </source>
</evidence>
<dbReference type="Proteomes" id="UP000002280">
    <property type="component" value="Unplaced"/>
</dbReference>
<dbReference type="InterPro" id="IPR050780">
    <property type="entry name" value="Mucin_vWF_Thrombospondin_sf"/>
</dbReference>
<evidence type="ECO:0000259" key="13">
    <source>
        <dbReference type="PROSITE" id="PS51233"/>
    </source>
</evidence>
<dbReference type="InterPro" id="IPR001846">
    <property type="entry name" value="VWF_type-D"/>
</dbReference>
<dbReference type="InParanoid" id="A0A5F8GTX5"/>
<evidence type="ECO:0000256" key="10">
    <source>
        <dbReference type="SAM" id="MobiDB-lite"/>
    </source>
</evidence>
<dbReference type="FunFam" id="2.10.25.10:FF:000414">
    <property type="entry name" value="von Willebrand factor"/>
    <property type="match status" value="1"/>
</dbReference>
<dbReference type="InterPro" id="IPR036084">
    <property type="entry name" value="Ser_inhib-like_sf"/>
</dbReference>
<dbReference type="Ensembl" id="ENSMODT00000080183.1">
    <property type="protein sequence ID" value="ENSMODP00000050980.1"/>
    <property type="gene ID" value="ENSMODG00000020501.4"/>
</dbReference>
<dbReference type="SUPFAM" id="SSF57567">
    <property type="entry name" value="Serine protease inhibitors"/>
    <property type="match status" value="3"/>
</dbReference>
<organism evidence="14 15">
    <name type="scientific">Monodelphis domestica</name>
    <name type="common">Gray short-tailed opossum</name>
    <dbReference type="NCBI Taxonomy" id="13616"/>
    <lineage>
        <taxon>Eukaryota</taxon>
        <taxon>Metazoa</taxon>
        <taxon>Chordata</taxon>
        <taxon>Craniata</taxon>
        <taxon>Vertebrata</taxon>
        <taxon>Euteleostomi</taxon>
        <taxon>Mammalia</taxon>
        <taxon>Metatheria</taxon>
        <taxon>Didelphimorphia</taxon>
        <taxon>Didelphidae</taxon>
        <taxon>Monodelphis</taxon>
    </lineage>
</organism>
<evidence type="ECO:0000256" key="5">
    <source>
        <dbReference type="ARBA" id="ARBA00023008"/>
    </source>
</evidence>
<evidence type="ECO:0000256" key="9">
    <source>
        <dbReference type="PROSITE-ProRule" id="PRU00039"/>
    </source>
</evidence>
<dbReference type="Pfam" id="PF01826">
    <property type="entry name" value="TIL"/>
    <property type="match status" value="2"/>
</dbReference>
<dbReference type="PROSITE" id="PS01208">
    <property type="entry name" value="VWFC_1"/>
    <property type="match status" value="1"/>
</dbReference>
<dbReference type="Pfam" id="PF00094">
    <property type="entry name" value="VWD"/>
    <property type="match status" value="3"/>
</dbReference>
<keyword evidence="7" id="KW-0325">Glycoprotein</keyword>
<dbReference type="STRING" id="13616.ENSMODP00000050980"/>
<dbReference type="InterPro" id="IPR058753">
    <property type="entry name" value="TIL_OTOGL_Mucin"/>
</dbReference>
<feature type="domain" description="VWFD" evidence="13">
    <location>
        <begin position="389"/>
        <end position="564"/>
    </location>
</feature>
<dbReference type="Pfam" id="PF13330">
    <property type="entry name" value="Mucin2_WxxW"/>
    <property type="match status" value="6"/>
</dbReference>
<evidence type="ECO:0000259" key="12">
    <source>
        <dbReference type="PROSITE" id="PS50184"/>
    </source>
</evidence>
<feature type="region of interest" description="Disordered" evidence="10">
    <location>
        <begin position="1801"/>
        <end position="1995"/>
    </location>
</feature>
<evidence type="ECO:0000256" key="8">
    <source>
        <dbReference type="ARBA" id="ARBA00063950"/>
    </source>
</evidence>
<evidence type="ECO:0000256" key="2">
    <source>
        <dbReference type="ARBA" id="ARBA00022525"/>
    </source>
</evidence>
<name>A0A5F8GTX5_MONDO</name>
<feature type="compositionally biased region" description="Polar residues" evidence="10">
    <location>
        <begin position="2131"/>
        <end position="2160"/>
    </location>
</feature>
<feature type="compositionally biased region" description="Low complexity" evidence="10">
    <location>
        <begin position="1870"/>
        <end position="1918"/>
    </location>
</feature>
<feature type="compositionally biased region" description="Low complexity" evidence="10">
    <location>
        <begin position="2114"/>
        <end position="2130"/>
    </location>
</feature>
<evidence type="ECO:0000256" key="1">
    <source>
        <dbReference type="ARBA" id="ARBA00004613"/>
    </source>
</evidence>
<dbReference type="PROSITE" id="PS51233">
    <property type="entry name" value="VWFD"/>
    <property type="match status" value="3"/>
</dbReference>
<feature type="compositionally biased region" description="Polar residues" evidence="10">
    <location>
        <begin position="1676"/>
        <end position="1694"/>
    </location>
</feature>
<feature type="domain" description="CTCK" evidence="11">
    <location>
        <begin position="2907"/>
        <end position="3001"/>
    </location>
</feature>
<dbReference type="SMART" id="SM00214">
    <property type="entry name" value="VWC"/>
    <property type="match status" value="4"/>
</dbReference>
<evidence type="ECO:0000313" key="15">
    <source>
        <dbReference type="Proteomes" id="UP000002280"/>
    </source>
</evidence>
<dbReference type="SMART" id="SM00216">
    <property type="entry name" value="VWD"/>
    <property type="match status" value="3"/>
</dbReference>
<feature type="compositionally biased region" description="Polar residues" evidence="10">
    <location>
        <begin position="2180"/>
        <end position="2228"/>
    </location>
</feature>
<dbReference type="SMART" id="SM00215">
    <property type="entry name" value="VWC_out"/>
    <property type="match status" value="2"/>
</dbReference>
<dbReference type="SMART" id="SM00832">
    <property type="entry name" value="C8"/>
    <property type="match status" value="3"/>
</dbReference>
<dbReference type="Pfam" id="PF08742">
    <property type="entry name" value="C8"/>
    <property type="match status" value="3"/>
</dbReference>
<feature type="domain" description="VWFD" evidence="13">
    <location>
        <begin position="36"/>
        <end position="206"/>
    </location>
</feature>
<protein>
    <recommendedName>
        <fullName evidence="16">Mucin 5B, oligomeric mucus/gel-forming</fullName>
    </recommendedName>
</protein>
<keyword evidence="5" id="KW-0186">Copper</keyword>
<dbReference type="InterPro" id="IPR025155">
    <property type="entry name" value="WxxW_domain"/>
</dbReference>
<feature type="compositionally biased region" description="Low complexity" evidence="10">
    <location>
        <begin position="2229"/>
        <end position="2243"/>
    </location>
</feature>
<sequence length="3007" mass="323153">PPFPSDSGAPTGAGSVPAGLMPSPLPAAWNPPHSGRVCSTWGRFHFKTFDGAVFRFPGLCNYVLAAHCRAAYEDFNVQLRRALLGETPTIGRIVVRTEGTVVEVSPGAILINGLREPLPYSRSGVTVETSSGYVRVTVRTVLTLLWNGDDGALLELDAKYANRTCGLCGDFNGLSTYNEFYSNNVRLTTWQFGNLQKLDGPNEQCEDATSSPTSNCTDEESSCLSVLNGPAFAGCHQLVDPRPYVEACMQDLCGCQEANQSSCLCATFSEYSRQCAHAGGQPLNWRSQNLCGKTCPSNMQYHECGSPCVDSCSNPEQSQLCEDHCVDGCFCPPGTVLDDIEGQGCVPLSQCHCTHKGQSYKPGGSFSTPCRTCTCLSGLWHCEELPCPGMCSVDGGSHITTFDQKRYNIHGDCSYVLSKKCADAAFTILGELRKCGLTDNENCLKSVTLNLHGGETVIRVQSNGAVFVNSIYSQLPISAANITVFQPSTYFVLVHAAFGLLLQIQLVPIMQVSVQLDPSFRGQMCGLCGNFNQNQADDFTAISGVVEGTGAAFANTWKTQADCANVKNSFENPCSLSVENENYAQHWCSLLTDPNGTFSQCHSIVSPAPYYKNCMFDTCNCEKSEDCLCAALSSYVRACAARGVVLSGWRARVCTKYMDSCPSSLSYSYVVESCQRTCRSLSEPDVTCSVRFSPLDGCVCPGDTYLSEEGRCVPAAQCPCYFKGSLVALGETVQENGVVCSCSGGKLSCFGATDDSPVCRAPMIYLDCSNASAGTPGAACQKSCDTLDVACYNTQCVPGCVCPNGLVKDGHDRCVKAEDCPCVHNEASYQSGETIRVDCNNCTCRNRRWECTQALCLGTCSVYGDGHFITFDGERYAFEGNCEYSLAQDYCGGSPGTNGSFRVITENIPCGTTGVTCSKAIKVFLGGTELIFNEGVVKVVERALGEEVPYKLHSRGIYLVLETLAGLVLMWDRKTSIFIKLQPRHKGKVCGLCGNYDGNSVNDFTTRSLSVVGDVQEFGNSWKISPSCPDAASPRDPCTANPYRKAWAQKQCSLINSDVFAACHSQVDATKYYEACVSDACACDSGGDCECFCTAVAAYAQACNDVGVCVSWRKPRPMFCDFYNPHGECDWHYQPCGAPCLKTCRNPSGKCLVNLPGLEGCYPNCPAEKPFFSEDEMKCVDQCGCYDEDGNYYKVGDRVTSLANCQSCNCTTSGIQCVQDQNECTCLYEGHTYHFHEVIYNTTDGLGACLIAICGDNGEIKRMSEDCPVTPSTTVPFTFTTSGVPRSTAATSTVCVREACEWSDWYDSSTPESGLTSGDFDTFENLQLSGYQVCPAARDVECRARAFPGMSLEEVGQKVECSRSRGLLCYNVEQDPPLCHDYEIRMLCCRYVPCEGSTALMTSPSVTKSTTTAAPSTALTSRIWSTPTGANTTSVACQPRCEWSEWFDTDYPKSGAFGGDIETYDKIRSTGKTFCQKPLEIQCQAENFPNIPIEKLGQVVFCDVHYGLICNNKEQPGLFKICQNYKIRVLCCDDSHCIGKTSATPPAPTPQLTTSLGTGTTAQLPLTTIPLVTESSPATTATQQSTGSPPTRTSRVPVSTSVATTTKMVVTTATSPSPTQTTVKASSPHIHLSTEATQTTQRTPQTPKTPSLATTSLGTESSPTTTPGPLGPTSTFITTSPRPLPQVTTRGSTPCQPKCEWTEWFDMDFPTSGIKGGDIETYENIRKAGGNICQEPKKLECRAENYSEVSIDQIGQVVQCNPKFGLICRNEDQKGKFNMCFNYNIRVLCCDDYTNCTATTIEPTQTPSTTLSTSSSTLTTSTKPIWTPQRVSVPGRNITHTSSGPQGTTLKFTSSKPLSAPILTKNSPLTSGQSTTTRTSPSPTSAASTESATWTTSSTSITTVSAGSTSSGTSSLAPNVKTAGTKPTQLTPGRTKEATSSVTPSNPSPTGPTATTPAGTSPLGSTTAGPSTLSPSHSTGVTTLTKTTPGSLGTAASMVTTTPECRPRCVWTDWFDHSYPIPGEDGGDFETYDNLRAAGETICEEPQAIQCRAEKYSSTPLSQVKQVVQCNVSFGLICRNRDQDGLTKYCLNYHFRVLCCDDYSHCATTPSTPLTTMSTTSPTGSTLTSLEASSSIPATSTLKPSTQATSYATGTSQEVTSAYPVPTLTSRKTSPGLVLTTHTTSESPGTRSLSSTMTGGATLSLSPVPSSTVTHTAPTSTGLTSSKGPSTHSAFSSPAPASTTCTPICTWTDWLDHSYPIPGEDGGDFETYANLRAAGETICEEPQAIQCRAEKFMDKPIGEVGQVVKCHVGTGLVCNNQDQTGRFKMCLNYHVRVLCCDYTHCPTTARSTTTPYISTLSTAETPPGTTPLLSTPFTITTTTTGGGVPTGSTMPTTGCVPRCVWTDWFDHSYPIPGEDGGDFETYDNLRAAGETICEEPQAIQCQAEKYSSTPLSQVKQVVQCNVSFGLICRNRDQDGLTKYCLNYHFRVLCCDDYSHCATTPSTPLTTMSTTSPTGSTLTSLEASSSIPATSTLKPSTQATSYATGTSQEVTSAYSVPTLTSMKTSHVLVLHTHTNSESPGADFKSSLVVLSTTQTLASSFLPWLQRDHTLAILISPLQQLLLCCFAALSLLQSLHVGIPKGVHLGLASLLSLDTSLEPNTYMDHGDRTGGGVPWGWGDPRALEELSPWPQPDQYLFSMSMYSSQPGEQWTSNCQDCVCDNSSLTVQCRPVQCQEPTPPPNCQKGFTIVYQPRADNACCMEAHCVCDPATCPQDQPSCQPQEEPFSFLPEGACCPVFGCRERLPGSSREARGGTCPEQQSWGSREGCQCRQDSASALRLSPQDQEYQVLPGQCCGQCVPAVCLTPDGKRIKLNETWVNSSVDNCTEYHCEKVDGQFMLSQRPVECPDVPSCKVPLPSVRRTACARTHTEPQDGQEAGTAGAARGATGYSLEAKEMRRQCTCCHETRVHQEEVRMRCPDGSAIQHSYTRVDACGCTPACQPSHDVA</sequence>
<feature type="domain" description="VWFC" evidence="12">
    <location>
        <begin position="2707"/>
        <end position="2769"/>
    </location>
</feature>
<keyword evidence="6" id="KW-1015">Disulfide bond</keyword>
<evidence type="ECO:0000313" key="14">
    <source>
        <dbReference type="Ensembl" id="ENSMODP00000050980.1"/>
    </source>
</evidence>
<comment type="subunit">
    <text evidence="8">Homomultimer; disulfide-linked. The N- and C-terminus mediate their assembly into higher order structures to form filaments. The CTCK domains of two polypeptides associate in the endoplasmic reticulum to generate intermolecularly disulfide-bonded dimers. These dimers progress to the Golgi apparatus, which is a more acidic environment than the endoplasmic reticulum. Under acidic conditions, the N-termini form non-covalent intermolecular interactions that juxtapose assemblies from different CTCK-linked dimers to produce long, disulfide-linked polymers that remain highly compact until secretion.</text>
</comment>
<evidence type="ECO:0000256" key="3">
    <source>
        <dbReference type="ARBA" id="ARBA00022729"/>
    </source>
</evidence>
<keyword evidence="15" id="KW-1185">Reference proteome</keyword>
<dbReference type="GO" id="GO:0005201">
    <property type="term" value="F:extracellular matrix structural constituent"/>
    <property type="evidence" value="ECO:0000318"/>
    <property type="project" value="GO_Central"/>
</dbReference>
<accession>A0A5F8GTX5</accession>
<dbReference type="FunFam" id="2.10.25.10:FF:000674">
    <property type="entry name" value="Mucin-2"/>
    <property type="match status" value="1"/>
</dbReference>
<dbReference type="InterPro" id="IPR014853">
    <property type="entry name" value="VWF/SSPO/ZAN-like_Cys-rich_dom"/>
</dbReference>
<feature type="region of interest" description="Disordered" evidence="10">
    <location>
        <begin position="1574"/>
        <end position="1600"/>
    </location>
</feature>
<feature type="compositionally biased region" description="Low complexity" evidence="10">
    <location>
        <begin position="1801"/>
        <end position="1822"/>
    </location>
</feature>
<dbReference type="InterPro" id="IPR001007">
    <property type="entry name" value="VWF_dom"/>
</dbReference>
<feature type="compositionally biased region" description="Low complexity" evidence="10">
    <location>
        <begin position="1951"/>
        <end position="1962"/>
    </location>
</feature>
<dbReference type="Pfam" id="PF25962">
    <property type="entry name" value="TIL_OTOGL_Mucin"/>
    <property type="match status" value="1"/>
</dbReference>